<sequence>MSERVYWNKFLKFLPGIALACLLVSGAACGLRGDDAGPGGSPPSAVQTDESAGSPGAADNPGGAAEKKEEKQEEIVIKSNNRGSGEEADEMLKEVDRELDALIRALDALDAVDTGELEEG</sequence>
<organism evidence="3 4">
    <name type="scientific">Thermacetogenium phaeum (strain ATCC BAA-254 / DSM 26808 / PB)</name>
    <dbReference type="NCBI Taxonomy" id="1089553"/>
    <lineage>
        <taxon>Bacteria</taxon>
        <taxon>Bacillati</taxon>
        <taxon>Bacillota</taxon>
        <taxon>Clostridia</taxon>
        <taxon>Thermoanaerobacterales</taxon>
        <taxon>Thermoanaerobacteraceae</taxon>
        <taxon>Thermacetogenium</taxon>
    </lineage>
</organism>
<feature type="signal peptide" evidence="2">
    <location>
        <begin position="1"/>
        <end position="20"/>
    </location>
</feature>
<dbReference type="EMBL" id="CP003732">
    <property type="protein sequence ID" value="AFV10432.1"/>
    <property type="molecule type" value="Genomic_DNA"/>
</dbReference>
<reference evidence="3 4" key="1">
    <citation type="journal article" date="2012" name="BMC Genomics">
        <title>Genome-guided analysis of physiological and morphological traits of the fermentative acetate oxidizer Thermacetogenium phaeum.</title>
        <authorList>
            <person name="Oehler D."/>
            <person name="Poehlein A."/>
            <person name="Leimbach A."/>
            <person name="Muller N."/>
            <person name="Daniel R."/>
            <person name="Gottschalk G."/>
            <person name="Schink B."/>
        </authorList>
    </citation>
    <scope>NUCLEOTIDE SEQUENCE [LARGE SCALE GENOMIC DNA]</scope>
    <source>
        <strain evidence="4">ATCC BAA-254 / DSM 26808 / PB</strain>
    </source>
</reference>
<evidence type="ECO:0000313" key="3">
    <source>
        <dbReference type="EMBL" id="AFV10432.1"/>
    </source>
</evidence>
<feature type="region of interest" description="Disordered" evidence="1">
    <location>
        <begin position="32"/>
        <end position="92"/>
    </location>
</feature>
<protein>
    <submittedName>
        <fullName evidence="3">Uncharacterized protein</fullName>
    </submittedName>
</protein>
<evidence type="ECO:0000256" key="1">
    <source>
        <dbReference type="SAM" id="MobiDB-lite"/>
    </source>
</evidence>
<dbReference type="KEGG" id="tpz:Tph_c01840"/>
<dbReference type="STRING" id="1089553.Tph_c01840"/>
<keyword evidence="2" id="KW-0732">Signal</keyword>
<dbReference type="Proteomes" id="UP000000467">
    <property type="component" value="Chromosome"/>
</dbReference>
<accession>K4LEC4</accession>
<evidence type="ECO:0000313" key="4">
    <source>
        <dbReference type="Proteomes" id="UP000000467"/>
    </source>
</evidence>
<feature type="compositionally biased region" description="Basic and acidic residues" evidence="1">
    <location>
        <begin position="65"/>
        <end position="76"/>
    </location>
</feature>
<name>K4LEC4_THEPS</name>
<dbReference type="PROSITE" id="PS51257">
    <property type="entry name" value="PROKAR_LIPOPROTEIN"/>
    <property type="match status" value="1"/>
</dbReference>
<gene>
    <name evidence="3" type="ordered locus">Tph_c01840</name>
</gene>
<keyword evidence="4" id="KW-1185">Reference proteome</keyword>
<feature type="chain" id="PRO_5039690312" evidence="2">
    <location>
        <begin position="21"/>
        <end position="120"/>
    </location>
</feature>
<evidence type="ECO:0000256" key="2">
    <source>
        <dbReference type="SAM" id="SignalP"/>
    </source>
</evidence>
<dbReference type="HOGENOM" id="CLU_2048629_0_0_9"/>
<dbReference type="AlphaFoldDB" id="K4LEC4"/>
<proteinExistence type="predicted"/>
<dbReference type="RefSeq" id="WP_015049352.1">
    <property type="nucleotide sequence ID" value="NC_018870.1"/>
</dbReference>